<protein>
    <submittedName>
        <fullName evidence="9">Type II secretion system F family protein</fullName>
    </submittedName>
</protein>
<evidence type="ECO:0000256" key="2">
    <source>
        <dbReference type="ARBA" id="ARBA00005745"/>
    </source>
</evidence>
<dbReference type="InterPro" id="IPR003004">
    <property type="entry name" value="GspF/PilC"/>
</dbReference>
<dbReference type="Gene3D" id="1.20.81.30">
    <property type="entry name" value="Type II secretion system (T2SS), domain F"/>
    <property type="match status" value="2"/>
</dbReference>
<keyword evidence="10" id="KW-1185">Reference proteome</keyword>
<comment type="subcellular location">
    <subcellularLocation>
        <location evidence="1">Cell membrane</location>
        <topology evidence="1">Multi-pass membrane protein</topology>
    </subcellularLocation>
</comment>
<feature type="transmembrane region" description="Helical" evidence="7">
    <location>
        <begin position="110"/>
        <end position="133"/>
    </location>
</feature>
<dbReference type="Pfam" id="PF00482">
    <property type="entry name" value="T2SSF"/>
    <property type="match status" value="2"/>
</dbReference>
<sequence>MKRSKWSLEEQASFLKMIGELLIRGYPLAEALDSITYHLPKNRNAQMKECLFSLKEGYPFYLVLQKLAFNKDVIGYIYFAEQHGSLATAFLEGSKMLQKRVKDFSRLKKLMSYPLFLALTTIMLFFFVQKYLLPQFSSLFTSMKLQANFFTKFVYIAGEAFPILVLLFLLLFIFSLLYYFLSFKKLTSIEQKKKMMRIPMAASLFRLFYTHYFSIQLGFLLEGGLSVNESLTTFEQNENQPFYRQLGIEMKRLLMTGEKLEDILRNYPFFERELALVVKHGQDNGKLAQELLFFADRCMSSLEEKVDSLIRRVQPILYGLIGVLIVSMYLAVLLPMFHLMNGM</sequence>
<dbReference type="OrthoDB" id="1638902at2"/>
<accession>A0A5J5HUP4</accession>
<keyword evidence="6 7" id="KW-0472">Membrane</keyword>
<reference evidence="9 10" key="1">
    <citation type="submission" date="2019-09" db="EMBL/GenBank/DDBJ databases">
        <title>Whole genome sequences of isolates from the Mars Exploration Rovers.</title>
        <authorList>
            <person name="Seuylemezian A."/>
            <person name="Vaishampayan P."/>
        </authorList>
    </citation>
    <scope>NUCLEOTIDE SEQUENCE [LARGE SCALE GENOMIC DNA]</scope>
    <source>
        <strain evidence="9 10">MER_TA_151</strain>
    </source>
</reference>
<dbReference type="InterPro" id="IPR047692">
    <property type="entry name" value="T4P_ComGB"/>
</dbReference>
<evidence type="ECO:0000313" key="9">
    <source>
        <dbReference type="EMBL" id="KAA9026279.1"/>
    </source>
</evidence>
<dbReference type="InterPro" id="IPR018076">
    <property type="entry name" value="T2SS_GspF_dom"/>
</dbReference>
<name>A0A5J5HUP4_9BACI</name>
<dbReference type="EMBL" id="VYKL01000015">
    <property type="protein sequence ID" value="KAA9026279.1"/>
    <property type="molecule type" value="Genomic_DNA"/>
</dbReference>
<gene>
    <name evidence="9" type="ORF">F4V44_10450</name>
</gene>
<feature type="transmembrane region" description="Helical" evidence="7">
    <location>
        <begin position="153"/>
        <end position="181"/>
    </location>
</feature>
<evidence type="ECO:0000259" key="8">
    <source>
        <dbReference type="Pfam" id="PF00482"/>
    </source>
</evidence>
<dbReference type="PANTHER" id="PTHR30012:SF0">
    <property type="entry name" value="TYPE II SECRETION SYSTEM PROTEIN F-RELATED"/>
    <property type="match status" value="1"/>
</dbReference>
<dbReference type="RefSeq" id="WP_150439928.1">
    <property type="nucleotide sequence ID" value="NZ_VYKL01000015.1"/>
</dbReference>
<comment type="caution">
    <text evidence="9">The sequence shown here is derived from an EMBL/GenBank/DDBJ whole genome shotgun (WGS) entry which is preliminary data.</text>
</comment>
<keyword evidence="4 7" id="KW-0812">Transmembrane</keyword>
<evidence type="ECO:0000256" key="4">
    <source>
        <dbReference type="ARBA" id="ARBA00022692"/>
    </source>
</evidence>
<dbReference type="AlphaFoldDB" id="A0A5J5HUP4"/>
<evidence type="ECO:0000256" key="5">
    <source>
        <dbReference type="ARBA" id="ARBA00022989"/>
    </source>
</evidence>
<evidence type="ECO:0000313" key="10">
    <source>
        <dbReference type="Proteomes" id="UP000326671"/>
    </source>
</evidence>
<dbReference type="PANTHER" id="PTHR30012">
    <property type="entry name" value="GENERAL SECRETION PATHWAY PROTEIN"/>
    <property type="match status" value="1"/>
</dbReference>
<dbReference type="InterPro" id="IPR042094">
    <property type="entry name" value="T2SS_GspF_sf"/>
</dbReference>
<feature type="domain" description="Type II secretion system protein GspF" evidence="8">
    <location>
        <begin position="213"/>
        <end position="335"/>
    </location>
</feature>
<feature type="domain" description="Type II secretion system protein GspF" evidence="8">
    <location>
        <begin position="14"/>
        <end position="133"/>
    </location>
</feature>
<proteinExistence type="inferred from homology"/>
<dbReference type="NCBIfam" id="NF041012">
    <property type="entry name" value="T4P_ComGB"/>
    <property type="match status" value="1"/>
</dbReference>
<keyword evidence="5 7" id="KW-1133">Transmembrane helix</keyword>
<evidence type="ECO:0000256" key="6">
    <source>
        <dbReference type="ARBA" id="ARBA00023136"/>
    </source>
</evidence>
<feature type="transmembrane region" description="Helical" evidence="7">
    <location>
        <begin position="202"/>
        <end position="221"/>
    </location>
</feature>
<organism evidence="9 10">
    <name type="scientific">Niallia endozanthoxylica</name>
    <dbReference type="NCBI Taxonomy" id="2036016"/>
    <lineage>
        <taxon>Bacteria</taxon>
        <taxon>Bacillati</taxon>
        <taxon>Bacillota</taxon>
        <taxon>Bacilli</taxon>
        <taxon>Bacillales</taxon>
        <taxon>Bacillaceae</taxon>
        <taxon>Niallia</taxon>
    </lineage>
</organism>
<comment type="similarity">
    <text evidence="2">Belongs to the GSP F family.</text>
</comment>
<feature type="transmembrane region" description="Helical" evidence="7">
    <location>
        <begin position="316"/>
        <end position="337"/>
    </location>
</feature>
<dbReference type="Proteomes" id="UP000326671">
    <property type="component" value="Unassembled WGS sequence"/>
</dbReference>
<dbReference type="GO" id="GO:0005886">
    <property type="term" value="C:plasma membrane"/>
    <property type="evidence" value="ECO:0007669"/>
    <property type="project" value="UniProtKB-SubCell"/>
</dbReference>
<evidence type="ECO:0000256" key="3">
    <source>
        <dbReference type="ARBA" id="ARBA00022475"/>
    </source>
</evidence>
<evidence type="ECO:0000256" key="1">
    <source>
        <dbReference type="ARBA" id="ARBA00004651"/>
    </source>
</evidence>
<evidence type="ECO:0000256" key="7">
    <source>
        <dbReference type="SAM" id="Phobius"/>
    </source>
</evidence>
<keyword evidence="3" id="KW-1003">Cell membrane</keyword>